<dbReference type="PANTHER" id="PTHR14614">
    <property type="entry name" value="HEPATOCELLULAR CARCINOMA-ASSOCIATED ANTIGEN"/>
    <property type="match status" value="1"/>
</dbReference>
<dbReference type="AlphaFoldDB" id="A0A5C3PZA2"/>
<dbReference type="Proteomes" id="UP000308197">
    <property type="component" value="Unassembled WGS sequence"/>
</dbReference>
<dbReference type="Pfam" id="PF10294">
    <property type="entry name" value="Methyltransf_16"/>
    <property type="match status" value="1"/>
</dbReference>
<dbReference type="Gene3D" id="3.40.50.150">
    <property type="entry name" value="Vaccinia Virus protein VP39"/>
    <property type="match status" value="1"/>
</dbReference>
<sequence>MSDPEDLLAESLEILYDHVPVAHSSAGSSFTYEYDGISPIHLVTPDTQAANWALHASSIWSSALYVADHIHDSHLDEHIAIAKQEGRPLRILELGAGAGLPSILISKMYQDALVTCSDYPDQSLIHTLAENVKRNDVADRCHVVPYGWGSDPSPLMLSQNAHLDSIPGFDIVLAADTLWNSDTHHIFVQTLQFTLKRAPNARIYLVAGLHTGRYVVASFLKLVPEAGFIIEDLREKRIGGIEERPWNVE</sequence>
<proteinExistence type="predicted"/>
<evidence type="ECO:0000313" key="1">
    <source>
        <dbReference type="EMBL" id="TFK91463.1"/>
    </source>
</evidence>
<dbReference type="SUPFAM" id="SSF53335">
    <property type="entry name" value="S-adenosyl-L-methionine-dependent methyltransferases"/>
    <property type="match status" value="1"/>
</dbReference>
<reference evidence="1 2" key="1">
    <citation type="journal article" date="2019" name="Nat. Ecol. Evol.">
        <title>Megaphylogeny resolves global patterns of mushroom evolution.</title>
        <authorList>
            <person name="Varga T."/>
            <person name="Krizsan K."/>
            <person name="Foldi C."/>
            <person name="Dima B."/>
            <person name="Sanchez-Garcia M."/>
            <person name="Sanchez-Ramirez S."/>
            <person name="Szollosi G.J."/>
            <person name="Szarkandi J.G."/>
            <person name="Papp V."/>
            <person name="Albert L."/>
            <person name="Andreopoulos W."/>
            <person name="Angelini C."/>
            <person name="Antonin V."/>
            <person name="Barry K.W."/>
            <person name="Bougher N.L."/>
            <person name="Buchanan P."/>
            <person name="Buyck B."/>
            <person name="Bense V."/>
            <person name="Catcheside P."/>
            <person name="Chovatia M."/>
            <person name="Cooper J."/>
            <person name="Damon W."/>
            <person name="Desjardin D."/>
            <person name="Finy P."/>
            <person name="Geml J."/>
            <person name="Haridas S."/>
            <person name="Hughes K."/>
            <person name="Justo A."/>
            <person name="Karasinski D."/>
            <person name="Kautmanova I."/>
            <person name="Kiss B."/>
            <person name="Kocsube S."/>
            <person name="Kotiranta H."/>
            <person name="LaButti K.M."/>
            <person name="Lechner B.E."/>
            <person name="Liimatainen K."/>
            <person name="Lipzen A."/>
            <person name="Lukacs Z."/>
            <person name="Mihaltcheva S."/>
            <person name="Morgado L.N."/>
            <person name="Niskanen T."/>
            <person name="Noordeloos M.E."/>
            <person name="Ohm R.A."/>
            <person name="Ortiz-Santana B."/>
            <person name="Ovrebo C."/>
            <person name="Racz N."/>
            <person name="Riley R."/>
            <person name="Savchenko A."/>
            <person name="Shiryaev A."/>
            <person name="Soop K."/>
            <person name="Spirin V."/>
            <person name="Szebenyi C."/>
            <person name="Tomsovsky M."/>
            <person name="Tulloss R.E."/>
            <person name="Uehling J."/>
            <person name="Grigoriev I.V."/>
            <person name="Vagvolgyi C."/>
            <person name="Papp T."/>
            <person name="Martin F.M."/>
            <person name="Miettinen O."/>
            <person name="Hibbett D.S."/>
            <person name="Nagy L.G."/>
        </authorList>
    </citation>
    <scope>NUCLEOTIDE SEQUENCE [LARGE SCALE GENOMIC DNA]</scope>
    <source>
        <strain evidence="1 2">HHB13444</strain>
    </source>
</reference>
<feature type="non-terminal residue" evidence="1">
    <location>
        <position position="249"/>
    </location>
</feature>
<dbReference type="EMBL" id="ML211020">
    <property type="protein sequence ID" value="TFK91463.1"/>
    <property type="molecule type" value="Genomic_DNA"/>
</dbReference>
<dbReference type="GO" id="GO:0008757">
    <property type="term" value="F:S-adenosylmethionine-dependent methyltransferase activity"/>
    <property type="evidence" value="ECO:0007669"/>
    <property type="project" value="UniProtKB-ARBA"/>
</dbReference>
<dbReference type="InParanoid" id="A0A5C3PZA2"/>
<dbReference type="InterPro" id="IPR019410">
    <property type="entry name" value="Methyltransf_16"/>
</dbReference>
<organism evidence="1 2">
    <name type="scientific">Polyporus arcularius HHB13444</name>
    <dbReference type="NCBI Taxonomy" id="1314778"/>
    <lineage>
        <taxon>Eukaryota</taxon>
        <taxon>Fungi</taxon>
        <taxon>Dikarya</taxon>
        <taxon>Basidiomycota</taxon>
        <taxon>Agaricomycotina</taxon>
        <taxon>Agaricomycetes</taxon>
        <taxon>Polyporales</taxon>
        <taxon>Polyporaceae</taxon>
        <taxon>Polyporus</taxon>
    </lineage>
</organism>
<keyword evidence="2" id="KW-1185">Reference proteome</keyword>
<gene>
    <name evidence="1" type="ORF">K466DRAFT_596125</name>
</gene>
<dbReference type="CDD" id="cd02440">
    <property type="entry name" value="AdoMet_MTases"/>
    <property type="match status" value="1"/>
</dbReference>
<accession>A0A5C3PZA2</accession>
<name>A0A5C3PZA2_9APHY</name>
<protein>
    <submittedName>
        <fullName evidence="1">Uncharacterized protein</fullName>
    </submittedName>
</protein>
<evidence type="ECO:0000313" key="2">
    <source>
        <dbReference type="Proteomes" id="UP000308197"/>
    </source>
</evidence>
<dbReference type="InterPro" id="IPR029063">
    <property type="entry name" value="SAM-dependent_MTases_sf"/>
</dbReference>